<dbReference type="InterPro" id="IPR046335">
    <property type="entry name" value="LacI/GalR-like_sensor"/>
</dbReference>
<dbReference type="SMART" id="SM00354">
    <property type="entry name" value="HTH_LACI"/>
    <property type="match status" value="1"/>
</dbReference>
<dbReference type="PROSITE" id="PS50932">
    <property type="entry name" value="HTH_LACI_2"/>
    <property type="match status" value="1"/>
</dbReference>
<dbReference type="InterPro" id="IPR028082">
    <property type="entry name" value="Peripla_BP_I"/>
</dbReference>
<evidence type="ECO:0000256" key="3">
    <source>
        <dbReference type="ARBA" id="ARBA00023163"/>
    </source>
</evidence>
<keyword evidence="2" id="KW-0238">DNA-binding</keyword>
<dbReference type="InterPro" id="IPR010982">
    <property type="entry name" value="Lambda_DNA-bd_dom_sf"/>
</dbReference>
<dbReference type="OrthoDB" id="9775106at2"/>
<dbReference type="Proteomes" id="UP000480246">
    <property type="component" value="Unassembled WGS sequence"/>
</dbReference>
<dbReference type="Pfam" id="PF00356">
    <property type="entry name" value="LacI"/>
    <property type="match status" value="1"/>
</dbReference>
<dbReference type="CDD" id="cd01392">
    <property type="entry name" value="HTH_LacI"/>
    <property type="match status" value="1"/>
</dbReference>
<dbReference type="SUPFAM" id="SSF47413">
    <property type="entry name" value="lambda repressor-like DNA-binding domains"/>
    <property type="match status" value="1"/>
</dbReference>
<keyword evidence="3" id="KW-0804">Transcription</keyword>
<sequence>MSTVSRALNRNYGVHPKTIQLVADKAKELGYIPNLGAQQMTGKSSQLIGVFFPEFDIEGVNPDFFELFPSIQKVLRDSGKDVIIFSVKLANYRKNLLTEWVRKRNLEGCVFLPGITKNDYILKEAQQLKIPVVNFGQVVDEKCSAIASNSREGGRLIAELLVSNRHTNIGFINGPEHLFICKERYAGFCEVLRKENITHNSSQVYYGDFNGKSGEVGAVQLINEFPHITAIVCANDLMAMGAITALSQKGIKVPDDISVTGFDGLYYTAYMNPPLTTINHSSKKIGIKAAEMLLEMLNSKNGYSHTINPVLIERQSVFKLER</sequence>
<dbReference type="Pfam" id="PF13377">
    <property type="entry name" value="Peripla_BP_3"/>
    <property type="match status" value="1"/>
</dbReference>
<comment type="caution">
    <text evidence="5">The sequence shown here is derived from an EMBL/GenBank/DDBJ whole genome shotgun (WGS) entry which is preliminary data.</text>
</comment>
<evidence type="ECO:0000256" key="1">
    <source>
        <dbReference type="ARBA" id="ARBA00023015"/>
    </source>
</evidence>
<keyword evidence="1" id="KW-0805">Transcription regulation</keyword>
<gene>
    <name evidence="5" type="ORF">F9U64_14965</name>
</gene>
<evidence type="ECO:0000256" key="2">
    <source>
        <dbReference type="ARBA" id="ARBA00023125"/>
    </source>
</evidence>
<evidence type="ECO:0000313" key="6">
    <source>
        <dbReference type="Proteomes" id="UP000480246"/>
    </source>
</evidence>
<dbReference type="SUPFAM" id="SSF53822">
    <property type="entry name" value="Periplasmic binding protein-like I"/>
    <property type="match status" value="1"/>
</dbReference>
<evidence type="ECO:0000313" key="5">
    <source>
        <dbReference type="EMBL" id="KAB8129517.1"/>
    </source>
</evidence>
<dbReference type="GO" id="GO:0003700">
    <property type="term" value="F:DNA-binding transcription factor activity"/>
    <property type="evidence" value="ECO:0007669"/>
    <property type="project" value="TreeGrafter"/>
</dbReference>
<dbReference type="PANTHER" id="PTHR30146:SF109">
    <property type="entry name" value="HTH-TYPE TRANSCRIPTIONAL REGULATOR GALS"/>
    <property type="match status" value="1"/>
</dbReference>
<dbReference type="PANTHER" id="PTHR30146">
    <property type="entry name" value="LACI-RELATED TRANSCRIPTIONAL REPRESSOR"/>
    <property type="match status" value="1"/>
</dbReference>
<organism evidence="5 6">
    <name type="scientific">Gracilibacillus oryzae</name>
    <dbReference type="NCBI Taxonomy" id="1672701"/>
    <lineage>
        <taxon>Bacteria</taxon>
        <taxon>Bacillati</taxon>
        <taxon>Bacillota</taxon>
        <taxon>Bacilli</taxon>
        <taxon>Bacillales</taxon>
        <taxon>Bacillaceae</taxon>
        <taxon>Gracilibacillus</taxon>
    </lineage>
</organism>
<proteinExistence type="predicted"/>
<dbReference type="CDD" id="cd06267">
    <property type="entry name" value="PBP1_LacI_sugar_binding-like"/>
    <property type="match status" value="1"/>
</dbReference>
<dbReference type="EMBL" id="WEID01000075">
    <property type="protein sequence ID" value="KAB8129517.1"/>
    <property type="molecule type" value="Genomic_DNA"/>
</dbReference>
<reference evidence="5 6" key="1">
    <citation type="submission" date="2019-10" db="EMBL/GenBank/DDBJ databases">
        <title>Gracilibacillus sp. nov. isolated from rice seeds.</title>
        <authorList>
            <person name="He S."/>
        </authorList>
    </citation>
    <scope>NUCLEOTIDE SEQUENCE [LARGE SCALE GENOMIC DNA]</scope>
    <source>
        <strain evidence="5 6">TD8</strain>
    </source>
</reference>
<dbReference type="InterPro" id="IPR000843">
    <property type="entry name" value="HTH_LacI"/>
</dbReference>
<dbReference type="Gene3D" id="1.10.260.40">
    <property type="entry name" value="lambda repressor-like DNA-binding domains"/>
    <property type="match status" value="1"/>
</dbReference>
<keyword evidence="6" id="KW-1185">Reference proteome</keyword>
<evidence type="ECO:0000259" key="4">
    <source>
        <dbReference type="PROSITE" id="PS50932"/>
    </source>
</evidence>
<dbReference type="AlphaFoldDB" id="A0A7C8GS97"/>
<name>A0A7C8GS97_9BACI</name>
<dbReference type="GO" id="GO:0000976">
    <property type="term" value="F:transcription cis-regulatory region binding"/>
    <property type="evidence" value="ECO:0007669"/>
    <property type="project" value="TreeGrafter"/>
</dbReference>
<accession>A0A7C8GS97</accession>
<feature type="domain" description="HTH lacI-type" evidence="4">
    <location>
        <begin position="1"/>
        <end position="42"/>
    </location>
</feature>
<dbReference type="Gene3D" id="3.40.50.2300">
    <property type="match status" value="2"/>
</dbReference>
<protein>
    <submittedName>
        <fullName evidence="5">LacI family transcriptional regulator</fullName>
    </submittedName>
</protein>